<feature type="compositionally biased region" description="Acidic residues" evidence="1">
    <location>
        <begin position="482"/>
        <end position="503"/>
    </location>
</feature>
<feature type="region of interest" description="Disordered" evidence="1">
    <location>
        <begin position="462"/>
        <end position="503"/>
    </location>
</feature>
<evidence type="ECO:0000313" key="3">
    <source>
        <dbReference type="EMBL" id="OKL58711.1"/>
    </source>
</evidence>
<feature type="region of interest" description="Disordered" evidence="1">
    <location>
        <begin position="783"/>
        <end position="843"/>
    </location>
</feature>
<feature type="compositionally biased region" description="Gly residues" evidence="1">
    <location>
        <begin position="916"/>
        <end position="925"/>
    </location>
</feature>
<feature type="region of interest" description="Disordered" evidence="1">
    <location>
        <begin position="1"/>
        <end position="103"/>
    </location>
</feature>
<dbReference type="GO" id="GO:0000776">
    <property type="term" value="C:kinetochore"/>
    <property type="evidence" value="ECO:0007669"/>
    <property type="project" value="TreeGrafter"/>
</dbReference>
<dbReference type="Proteomes" id="UP000214365">
    <property type="component" value="Unassembled WGS sequence"/>
</dbReference>
<feature type="region of interest" description="Disordered" evidence="1">
    <location>
        <begin position="871"/>
        <end position="925"/>
    </location>
</feature>
<dbReference type="SMART" id="SM01173">
    <property type="entry name" value="DUF4187"/>
    <property type="match status" value="1"/>
</dbReference>
<feature type="domain" description="C2H2-type" evidence="2">
    <location>
        <begin position="662"/>
        <end position="685"/>
    </location>
</feature>
<sequence>MDSYDGFTSPGRGRGGDAYRRRSPGVSQDRRRGGAGRGRSRSPPAIDRYEPGDRNRASRDEYYTPTRDYASRERDDRRRGPSPAIIDRYVPGQDSGKRIIPTNPLPNPMSLDIQVGYTWFAEWWRAEQNVKEEKERAKHGGRHPADRVKGEKEAREDRDKEKNLIQTAYDNYKAELQVKMSRTFVKQHRSEEWFKERYVSEVRDPLRRHLMDFRRGVYDQWERDVDSGYFDEFTLEGIYKSESDGAGGVIEKEEGEATAVGETLSVLDLLPARGAELRDEALSQPALLIKTLAPNVSRVKIEEFCKEHLGEQDGGFRWLSLSDPNPSKKFHRMGWIILHPPLRESALVERGDGRDEEGEEKDTETAANGSHSMSTAEKALEAINDKTIHDAVNGDFVCHVGVHVPPSQPRKKALWDLFSAPERIERDLELARRLIGKLDSEMGQVDGCAKIEARVEDLRSRGFLQPTASTSDSAKTKNGVDMDVDEGEAEEGEEVEALDEGEADNEDFLAKKKTMDLMVEYLRRVYNFCFFCVFESDSVHELVRKCPGGHLRRPRSGLSNQAKHVAKASAMGQPFPIRKKEPSEDGEEVPTVDEKRSSKLSKAEQQLQRAFNWVKTFEDKLLQILEPENVDLSKLGGKPIEEALEEELSKHVKQEDEFKFRCKVPDCAKLFKAEHFWRKHVEKRHEEWYHNIKNDLVLVNEYVLDPAHIAPSRTDANSNGHFPLPGNHMQAGTPRGFNLANMPYFNGVSNAFSGLHGGSNFPGFMGVNSPGFNSLVAGDGTMMSSHNQPGAMRRSGGRYSNRSGPYDRRGGNHRAGHNASNASNQGRLSPVRGMSGMFGPGGRLPGGGGGIPYVPPGHPAAAMLPPGAVSAGASGGGGAGAGSALDAGGGQQAMMGPREAVQGRSLKSYEDLDAVGGSGGGELNY</sequence>
<feature type="region of interest" description="Disordered" evidence="1">
    <location>
        <begin position="134"/>
        <end position="162"/>
    </location>
</feature>
<feature type="compositionally biased region" description="Low complexity" evidence="1">
    <location>
        <begin position="793"/>
        <end position="804"/>
    </location>
</feature>
<protein>
    <recommendedName>
        <fullName evidence="2">C2H2-type domain-containing protein</fullName>
    </recommendedName>
</protein>
<dbReference type="OrthoDB" id="342064at2759"/>
<dbReference type="InterPro" id="IPR025239">
    <property type="entry name" value="DUF4187"/>
</dbReference>
<evidence type="ECO:0000259" key="2">
    <source>
        <dbReference type="PROSITE" id="PS00028"/>
    </source>
</evidence>
<dbReference type="PANTHER" id="PTHR21032:SF2">
    <property type="entry name" value="RESISTANCE PROTEIN ARS2, PUTATIVE (AFU_ORTHOLOGUE AFUA_2G14710)-RELATED"/>
    <property type="match status" value="1"/>
</dbReference>
<name>A0A225AC75_TALAT</name>
<feature type="region of interest" description="Disordered" evidence="1">
    <location>
        <begin position="575"/>
        <end position="600"/>
    </location>
</feature>
<dbReference type="InterPro" id="IPR007042">
    <property type="entry name" value="SERRATE/Ars2_C"/>
</dbReference>
<dbReference type="Pfam" id="PF13821">
    <property type="entry name" value="DUF4187"/>
    <property type="match status" value="1"/>
</dbReference>
<dbReference type="Pfam" id="PF04959">
    <property type="entry name" value="ARS2"/>
    <property type="match status" value="1"/>
</dbReference>
<dbReference type="Pfam" id="PF12066">
    <property type="entry name" value="SERRATE_Ars2_N"/>
    <property type="match status" value="1"/>
</dbReference>
<dbReference type="PANTHER" id="PTHR21032">
    <property type="entry name" value="G PATCH DOMAIN-CONTAINING PROTEIN 11"/>
    <property type="match status" value="1"/>
</dbReference>
<accession>A0A225AC75</accession>
<feature type="compositionally biased region" description="Basic and acidic residues" evidence="1">
    <location>
        <begin position="69"/>
        <end position="79"/>
    </location>
</feature>
<dbReference type="GeneID" id="31005801"/>
<organism evidence="3 4">
    <name type="scientific">Talaromyces atroroseus</name>
    <dbReference type="NCBI Taxonomy" id="1441469"/>
    <lineage>
        <taxon>Eukaryota</taxon>
        <taxon>Fungi</taxon>
        <taxon>Dikarya</taxon>
        <taxon>Ascomycota</taxon>
        <taxon>Pezizomycotina</taxon>
        <taxon>Eurotiomycetes</taxon>
        <taxon>Eurotiomycetidae</taxon>
        <taxon>Eurotiales</taxon>
        <taxon>Trichocomaceae</taxon>
        <taxon>Talaromyces</taxon>
        <taxon>Talaromyces sect. Trachyspermi</taxon>
    </lineage>
</organism>
<dbReference type="STRING" id="1441469.A0A225AC75"/>
<feature type="region of interest" description="Disordered" evidence="1">
    <location>
        <begin position="346"/>
        <end position="374"/>
    </location>
</feature>
<evidence type="ECO:0000256" key="1">
    <source>
        <dbReference type="SAM" id="MobiDB-lite"/>
    </source>
</evidence>
<reference evidence="3 4" key="1">
    <citation type="submission" date="2015-06" db="EMBL/GenBank/DDBJ databases">
        <title>Talaromyces atroroseus IBT 11181 draft genome.</title>
        <authorList>
            <person name="Rasmussen K.B."/>
            <person name="Rasmussen S."/>
            <person name="Petersen B."/>
            <person name="Sicheritz-Ponten T."/>
            <person name="Mortensen U.H."/>
            <person name="Thrane U."/>
        </authorList>
    </citation>
    <scope>NUCLEOTIDE SEQUENCE [LARGE SCALE GENOMIC DNA]</scope>
    <source>
        <strain evidence="3 4">IBT 11181</strain>
    </source>
</reference>
<comment type="caution">
    <text evidence="3">The sequence shown here is derived from an EMBL/GenBank/DDBJ whole genome shotgun (WGS) entry which is preliminary data.</text>
</comment>
<dbReference type="EMBL" id="LFMY01000009">
    <property type="protein sequence ID" value="OKL58711.1"/>
    <property type="molecule type" value="Genomic_DNA"/>
</dbReference>
<evidence type="ECO:0000313" key="4">
    <source>
        <dbReference type="Proteomes" id="UP000214365"/>
    </source>
</evidence>
<feature type="compositionally biased region" description="Basic and acidic residues" evidence="1">
    <location>
        <begin position="47"/>
        <end position="62"/>
    </location>
</feature>
<feature type="compositionally biased region" description="Polar residues" evidence="1">
    <location>
        <begin position="818"/>
        <end position="827"/>
    </location>
</feature>
<dbReference type="InterPro" id="IPR013087">
    <property type="entry name" value="Znf_C2H2_type"/>
</dbReference>
<dbReference type="InterPro" id="IPR039249">
    <property type="entry name" value="GPATCH11"/>
</dbReference>
<proteinExistence type="predicted"/>
<dbReference type="InterPro" id="IPR021933">
    <property type="entry name" value="SERRATE/Ars2_N"/>
</dbReference>
<dbReference type="PROSITE" id="PS00028">
    <property type="entry name" value="ZINC_FINGER_C2H2_1"/>
    <property type="match status" value="1"/>
</dbReference>
<feature type="compositionally biased region" description="Gly residues" evidence="1">
    <location>
        <begin position="873"/>
        <end position="891"/>
    </location>
</feature>
<dbReference type="RefSeq" id="XP_020118832.1">
    <property type="nucleotide sequence ID" value="XM_020268735.1"/>
</dbReference>
<dbReference type="AlphaFoldDB" id="A0A225AC75"/>
<gene>
    <name evidence="3" type="ORF">UA08_06045</name>
</gene>
<keyword evidence="4" id="KW-1185">Reference proteome</keyword>